<dbReference type="Proteomes" id="UP001223586">
    <property type="component" value="Unassembled WGS sequence"/>
</dbReference>
<keyword evidence="1" id="KW-0812">Transmembrane</keyword>
<reference evidence="2 3" key="1">
    <citation type="submission" date="2023-07" db="EMBL/GenBank/DDBJ databases">
        <title>Genomic Encyclopedia of Type Strains, Phase IV (KMG-IV): sequencing the most valuable type-strain genomes for metagenomic binning, comparative biology and taxonomic classification.</title>
        <authorList>
            <person name="Goeker M."/>
        </authorList>
    </citation>
    <scope>NUCLEOTIDE SEQUENCE [LARGE SCALE GENOMIC DNA]</scope>
    <source>
        <strain evidence="2 3">DSM 23837</strain>
    </source>
</reference>
<comment type="caution">
    <text evidence="2">The sequence shown here is derived from an EMBL/GenBank/DDBJ whole genome shotgun (WGS) entry which is preliminary data.</text>
</comment>
<dbReference type="EMBL" id="JAUSTT010000007">
    <property type="protein sequence ID" value="MDQ0175571.1"/>
    <property type="molecule type" value="Genomic_DNA"/>
</dbReference>
<organism evidence="2 3">
    <name type="scientific">Bacillus chungangensis</name>
    <dbReference type="NCBI Taxonomy" id="587633"/>
    <lineage>
        <taxon>Bacteria</taxon>
        <taxon>Bacillati</taxon>
        <taxon>Bacillota</taxon>
        <taxon>Bacilli</taxon>
        <taxon>Bacillales</taxon>
        <taxon>Bacillaceae</taxon>
        <taxon>Bacillus</taxon>
    </lineage>
</organism>
<feature type="transmembrane region" description="Helical" evidence="1">
    <location>
        <begin position="17"/>
        <end position="35"/>
    </location>
</feature>
<keyword evidence="1" id="KW-1133">Transmembrane helix</keyword>
<proteinExistence type="predicted"/>
<keyword evidence="1" id="KW-0472">Membrane</keyword>
<feature type="transmembrane region" description="Helical" evidence="1">
    <location>
        <begin position="42"/>
        <end position="63"/>
    </location>
</feature>
<evidence type="ECO:0000313" key="2">
    <source>
        <dbReference type="EMBL" id="MDQ0175571.1"/>
    </source>
</evidence>
<dbReference type="SUPFAM" id="SSF103473">
    <property type="entry name" value="MFS general substrate transporter"/>
    <property type="match status" value="1"/>
</dbReference>
<dbReference type="InterPro" id="IPR036259">
    <property type="entry name" value="MFS_trans_sf"/>
</dbReference>
<keyword evidence="3" id="KW-1185">Reference proteome</keyword>
<evidence type="ECO:0000313" key="3">
    <source>
        <dbReference type="Proteomes" id="UP001223586"/>
    </source>
</evidence>
<dbReference type="RefSeq" id="WP_307227993.1">
    <property type="nucleotide sequence ID" value="NZ_JAUSTT010000007.1"/>
</dbReference>
<evidence type="ECO:0000256" key="1">
    <source>
        <dbReference type="SAM" id="Phobius"/>
    </source>
</evidence>
<gene>
    <name evidence="2" type="ORF">J2S08_001405</name>
</gene>
<name>A0ABT9WQL2_9BACI</name>
<protein>
    <submittedName>
        <fullName evidence="2">Sugar phosphate permease</fullName>
    </submittedName>
</protein>
<sequence length="96" mass="10803">MFGTIISEKFKTAYKNFFMIDYLVTGVAIILIVFIDNLFIKLCLFAITFTLIGISGTIYGKMIYHYYDYQHLGKVSTVINTVSSIAIVSCMLFGCA</sequence>
<accession>A0ABT9WQL2</accession>